<name>A0A3M0CHA9_9PROT</name>
<dbReference type="GO" id="GO:0006355">
    <property type="term" value="P:regulation of DNA-templated transcription"/>
    <property type="evidence" value="ECO:0007669"/>
    <property type="project" value="InterPro"/>
</dbReference>
<dbReference type="SUPFAM" id="SSF52540">
    <property type="entry name" value="P-loop containing nucleoside triphosphate hydrolases"/>
    <property type="match status" value="1"/>
</dbReference>
<dbReference type="PANTHER" id="PTHR12706:SF30">
    <property type="entry name" value="PROTEIN STRAWBERRY NOTCH-RELATED"/>
    <property type="match status" value="1"/>
</dbReference>
<dbReference type="InterPro" id="IPR026741">
    <property type="entry name" value="SNO"/>
</dbReference>
<dbReference type="RefSeq" id="WP_170163704.1">
    <property type="nucleotide sequence ID" value="NZ_REFR01000010.1"/>
</dbReference>
<dbReference type="Gene3D" id="3.40.50.150">
    <property type="entry name" value="Vaccinia Virus protein VP39"/>
    <property type="match status" value="1"/>
</dbReference>
<evidence type="ECO:0000259" key="3">
    <source>
        <dbReference type="Pfam" id="PF13872"/>
    </source>
</evidence>
<feature type="domain" description="Strawberry notch helicase C" evidence="2">
    <location>
        <begin position="906"/>
        <end position="1162"/>
    </location>
</feature>
<dbReference type="InterPro" id="IPR029063">
    <property type="entry name" value="SAM-dependent_MTases_sf"/>
</dbReference>
<dbReference type="SUPFAM" id="SSF53335">
    <property type="entry name" value="S-adenosyl-L-methionine-dependent methyltransferases"/>
    <property type="match status" value="1"/>
</dbReference>
<comment type="caution">
    <text evidence="4">The sequence shown here is derived from an EMBL/GenBank/DDBJ whole genome shotgun (WGS) entry which is preliminary data.</text>
</comment>
<reference evidence="4 5" key="1">
    <citation type="submission" date="2018-10" db="EMBL/GenBank/DDBJ databases">
        <title>Genomic Encyclopedia of Archaeal and Bacterial Type Strains, Phase II (KMG-II): from individual species to whole genera.</title>
        <authorList>
            <person name="Goeker M."/>
        </authorList>
    </citation>
    <scope>NUCLEOTIDE SEQUENCE [LARGE SCALE GENOMIC DNA]</scope>
    <source>
        <strain evidence="4 5">DSM 25217</strain>
    </source>
</reference>
<dbReference type="InterPro" id="IPR026937">
    <property type="entry name" value="SBNO_Helicase_C_dom"/>
</dbReference>
<evidence type="ECO:0000313" key="5">
    <source>
        <dbReference type="Proteomes" id="UP000271227"/>
    </source>
</evidence>
<proteinExistence type="inferred from homology"/>
<dbReference type="Proteomes" id="UP000271227">
    <property type="component" value="Unassembled WGS sequence"/>
</dbReference>
<evidence type="ECO:0000256" key="1">
    <source>
        <dbReference type="ARBA" id="ARBA00006992"/>
    </source>
</evidence>
<comment type="similarity">
    <text evidence="1">Belongs to the SBNO family.</text>
</comment>
<accession>A0A3M0CHA9</accession>
<dbReference type="Pfam" id="PF13871">
    <property type="entry name" value="Helicase_C_4"/>
    <property type="match status" value="1"/>
</dbReference>
<feature type="domain" description="Strawberry notch AAA" evidence="3">
    <location>
        <begin position="409"/>
        <end position="734"/>
    </location>
</feature>
<keyword evidence="5" id="KW-1185">Reference proteome</keyword>
<dbReference type="Pfam" id="PF13872">
    <property type="entry name" value="AAA_34"/>
    <property type="match status" value="1"/>
</dbReference>
<evidence type="ECO:0000313" key="4">
    <source>
        <dbReference type="EMBL" id="RMB09024.1"/>
    </source>
</evidence>
<dbReference type="InterPro" id="IPR027417">
    <property type="entry name" value="P-loop_NTPase"/>
</dbReference>
<evidence type="ECO:0000259" key="2">
    <source>
        <dbReference type="Pfam" id="PF13871"/>
    </source>
</evidence>
<dbReference type="InParanoid" id="A0A3M0CHA9"/>
<dbReference type="PANTHER" id="PTHR12706">
    <property type="entry name" value="STRAWBERRY NOTCH-RELATED"/>
    <property type="match status" value="1"/>
</dbReference>
<gene>
    <name evidence="4" type="ORF">BXY39_1671</name>
</gene>
<organism evidence="4 5">
    <name type="scientific">Eilatimonas milleporae</name>
    <dbReference type="NCBI Taxonomy" id="911205"/>
    <lineage>
        <taxon>Bacteria</taxon>
        <taxon>Pseudomonadati</taxon>
        <taxon>Pseudomonadota</taxon>
        <taxon>Alphaproteobacteria</taxon>
        <taxon>Kordiimonadales</taxon>
        <taxon>Kordiimonadaceae</taxon>
        <taxon>Eilatimonas</taxon>
    </lineage>
</organism>
<dbReference type="InterPro" id="IPR039187">
    <property type="entry name" value="SNO_AAA"/>
</dbReference>
<protein>
    <submittedName>
        <fullName evidence="4">Strawberry notch-like protein</fullName>
    </submittedName>
</protein>
<dbReference type="EMBL" id="REFR01000010">
    <property type="protein sequence ID" value="RMB09024.1"/>
    <property type="molecule type" value="Genomic_DNA"/>
</dbReference>
<sequence>MPIPRHHPDTALYARDRAHALLTISAVFAERLAQDQSLTRSYLRRQMEKHVGGSDHDGCWSWRDCADAVEAAQTLLYRAVHGALPVQKRLPALAALLNRLPTATHRSEDSVTEQHFGTPLVLAEVAALLLRVPPGATVLEPSAGFGLLASVLLPRTRALVLSELVTHKQTVLKGLFPEAQVFGHDCGSLHDRLDPAIRPTHILMNPPFSSAPGQIGMRDIGVRHLLAALDRLSPGGRLVAIMPGGFRPDNPRHATTFAKLRRKGRIDRFITLYEGLFAKAGTGTSTTLVAIDKTNTTDTGQLYPETEHIDTLDALVAFGLGLVHDQPDPPHAPETCLKVLPVVDPNVLDPSAGTLQPRRKRILLPSRGLPDHRPLEYRAKVQVAQKSDMSDSLYEPYELQAIDIEGAPEHPTPLVQSGALASVKPPRPSYVPNIPVNTIEDKLLSGPQLEAVIYAGEAHREHMPGLFNLNTDKTDIVRANGEKPFRVRRGFAIGDGTGTGKGREIAGIIFDNWTRGRKKAVWVTKSDRLVHAARRDWVALGGDPATIVNLSKYQNGEKIGLTEGILFTTYARLRSASGTSKTARLDQITDWLGTDFDGVIAFDESHEMGNAAPGKSDFMDTAQQGSQQGLSGLALQARCPDARVVYASATIATKVVNMAFAVRLGLWGTDDIPFHSREDFMSAMQEGGLAALELVCRDLKASGLYMARTLSFAGVTYEIVECALTPDQAAIYNAFADAYEIIHHNLQDALRETNVMSDGKALNAQAKGAALSTFESVKQRLFNHLLISMATPMVIKRIEKDITNGHAVVIQIVSTGEALMDRRLAHIAPEDRYDIQVDVTPREYMIDYLKHSFPIHLYDIAVDGEGNERSTPARDPEGNLIVSRAAMERRDRMIERLCSLPPVPTALDQLIHHFGTGNIAEITGRSRRIIKKTVNGVPRRILQSRTPQAVMADEDAFMADLKHILIFSDAGGTGASYHADLNCKNQRPRRHYLLEAGWRAANAIQGLGRSHRSNQACPPHLLPVTTNVQGQKRFTSTIVSRLGTLGALTRGQRQTGGQGLFRQEDNLESEYANAALKQFYLALSMDKIKGISLDRFTAMTGLKIVTESGTLLSTLPNIRRFLNRLLALRIETQNILFEQFTNFIAREVAAAEAKGIVDNGLTTLNADKLDLLDKTIVYTHPSTGAETMAVRIRRSKRTHPMSLSKIHEILATTPKARMMVNGRSGKAALCIPDNPIMDENFDWIERYRLQGVNTHHYKIKPELDDSHWRIVDRTDFDAAWQDEVAATPEFFTDELYVLTGLLLPIWHKLPEDQPRVVRIQTDDGTRLLGRILSSVAFQQLRASCGEAVDAVSLHRMLLDGTGDLALQNGLGLRRVKHMDRHHLEITGTDFRTNQALKSLGCFTSIIDYRTRCFLPTDESGIEILKAVLERHGLKAVQTLAA</sequence>